<keyword evidence="9" id="KW-1185">Reference proteome</keyword>
<gene>
    <name evidence="8" type="ORF">MBCUR_06790</name>
</gene>
<dbReference type="InterPro" id="IPR003958">
    <property type="entry name" value="CBFA_NFYB_domain"/>
</dbReference>
<dbReference type="RefSeq" id="WP_067090210.1">
    <property type="nucleotide sequence ID" value="NZ_LWMV01000136.1"/>
</dbReference>
<organism evidence="8 9">
    <name type="scientific">Methanobrevibacter curvatus</name>
    <dbReference type="NCBI Taxonomy" id="49547"/>
    <lineage>
        <taxon>Archaea</taxon>
        <taxon>Methanobacteriati</taxon>
        <taxon>Methanobacteriota</taxon>
        <taxon>Methanomada group</taxon>
        <taxon>Methanobacteria</taxon>
        <taxon>Methanobacteriales</taxon>
        <taxon>Methanobacteriaceae</taxon>
        <taxon>Methanobrevibacter</taxon>
    </lineage>
</organism>
<dbReference type="Pfam" id="PF00808">
    <property type="entry name" value="CBFD_NFYB_HMF"/>
    <property type="match status" value="1"/>
</dbReference>
<dbReference type="Proteomes" id="UP000077245">
    <property type="component" value="Unassembled WGS sequence"/>
</dbReference>
<dbReference type="GO" id="GO:0046982">
    <property type="term" value="F:protein heterodimerization activity"/>
    <property type="evidence" value="ECO:0007669"/>
    <property type="project" value="InterPro"/>
</dbReference>
<dbReference type="PATRIC" id="fig|49547.3.peg.723"/>
<keyword evidence="5" id="KW-0963">Cytoplasm</keyword>
<dbReference type="PANTHER" id="PTHR47828:SF1">
    <property type="entry name" value="ARCHAEAL HISTONE A"/>
    <property type="match status" value="1"/>
</dbReference>
<evidence type="ECO:0000256" key="6">
    <source>
        <dbReference type="ARBA" id="ARBA00023125"/>
    </source>
</evidence>
<dbReference type="EMBL" id="LWMV01000136">
    <property type="protein sequence ID" value="KZX13853.1"/>
    <property type="molecule type" value="Genomic_DNA"/>
</dbReference>
<evidence type="ECO:0000313" key="9">
    <source>
        <dbReference type="Proteomes" id="UP000077245"/>
    </source>
</evidence>
<dbReference type="PANTHER" id="PTHR47828">
    <property type="entry name" value="ARCHAEAL HISTONE A"/>
    <property type="match status" value="1"/>
</dbReference>
<evidence type="ECO:0000259" key="7">
    <source>
        <dbReference type="Pfam" id="PF00808"/>
    </source>
</evidence>
<comment type="similarity">
    <text evidence="3">Belongs to the archaeal histone HMF family.</text>
</comment>
<reference evidence="8 9" key="1">
    <citation type="submission" date="2016-04" db="EMBL/GenBank/DDBJ databases">
        <title>Genome sequence of Methanobrevibacter curvatus DSM 11111.</title>
        <authorList>
            <person name="Poehlein A."/>
            <person name="Seedorf H."/>
            <person name="Daniel R."/>
        </authorList>
    </citation>
    <scope>NUCLEOTIDE SEQUENCE [LARGE SCALE GENOMIC DNA]</scope>
    <source>
        <strain evidence="8 9">DSM 11111</strain>
    </source>
</reference>
<dbReference type="CDD" id="cd22909">
    <property type="entry name" value="HFD_archaea_histone-like"/>
    <property type="match status" value="1"/>
</dbReference>
<accession>A0A166BVE0</accession>
<evidence type="ECO:0000256" key="5">
    <source>
        <dbReference type="ARBA" id="ARBA00022490"/>
    </source>
</evidence>
<comment type="caution">
    <text evidence="8">The sequence shown here is derived from an EMBL/GenBank/DDBJ whole genome shotgun (WGS) entry which is preliminary data.</text>
</comment>
<dbReference type="OrthoDB" id="7514at2157"/>
<keyword evidence="6" id="KW-0238">DNA-binding</keyword>
<dbReference type="Gene3D" id="1.10.20.10">
    <property type="entry name" value="Histone, subunit A"/>
    <property type="match status" value="1"/>
</dbReference>
<name>A0A166BVE0_9EURY</name>
<dbReference type="InterPro" id="IPR009072">
    <property type="entry name" value="Histone-fold"/>
</dbReference>
<evidence type="ECO:0000256" key="3">
    <source>
        <dbReference type="ARBA" id="ARBA00008264"/>
    </source>
</evidence>
<feature type="domain" description="Transcription factor CBF/NF-Y/archaeal histone" evidence="7">
    <location>
        <begin position="5"/>
        <end position="67"/>
    </location>
</feature>
<protein>
    <submittedName>
        <fullName evidence="8">Histone-like transcription factor (CBF/NF-Y) and archaeal histone</fullName>
    </submittedName>
</protein>
<evidence type="ECO:0000256" key="4">
    <source>
        <dbReference type="ARBA" id="ARBA00022454"/>
    </source>
</evidence>
<dbReference type="GO" id="GO:0005737">
    <property type="term" value="C:cytoplasm"/>
    <property type="evidence" value="ECO:0007669"/>
    <property type="project" value="UniProtKB-SubCell"/>
</dbReference>
<sequence>MAKNELPLASVARLLKNVGAQRISDKAVVAYAEVLEEAATKLSIEAVDIAKNSGRKTIKDTDIKLALASICTCKK</sequence>
<evidence type="ECO:0000256" key="2">
    <source>
        <dbReference type="ARBA" id="ARBA00004496"/>
    </source>
</evidence>
<evidence type="ECO:0000256" key="1">
    <source>
        <dbReference type="ARBA" id="ARBA00004286"/>
    </source>
</evidence>
<dbReference type="STRING" id="49547.MBCUR_06790"/>
<dbReference type="InterPro" id="IPR050947">
    <property type="entry name" value="Archaeal_histone_HMF"/>
</dbReference>
<dbReference type="GO" id="GO:0003677">
    <property type="term" value="F:DNA binding"/>
    <property type="evidence" value="ECO:0007669"/>
    <property type="project" value="UniProtKB-KW"/>
</dbReference>
<dbReference type="AlphaFoldDB" id="A0A166BVE0"/>
<evidence type="ECO:0000313" key="8">
    <source>
        <dbReference type="EMBL" id="KZX13853.1"/>
    </source>
</evidence>
<dbReference type="NCBIfam" id="NF043032">
    <property type="entry name" value="archaea_histone"/>
    <property type="match status" value="1"/>
</dbReference>
<proteinExistence type="inferred from homology"/>
<dbReference type="SUPFAM" id="SSF47113">
    <property type="entry name" value="Histone-fold"/>
    <property type="match status" value="1"/>
</dbReference>
<keyword evidence="4" id="KW-0158">Chromosome</keyword>
<comment type="subcellular location">
    <subcellularLocation>
        <location evidence="1">Chromosome</location>
    </subcellularLocation>
    <subcellularLocation>
        <location evidence="2">Cytoplasm</location>
    </subcellularLocation>
</comment>
<dbReference type="GO" id="GO:0005694">
    <property type="term" value="C:chromosome"/>
    <property type="evidence" value="ECO:0007669"/>
    <property type="project" value="UniProtKB-SubCell"/>
</dbReference>
<dbReference type="InterPro" id="IPR050004">
    <property type="entry name" value="HmfB-like"/>
</dbReference>